<gene>
    <name evidence="2" type="ORF">RI555_14060</name>
</gene>
<dbReference type="RefSeq" id="WP_253954404.1">
    <property type="nucleotide sequence ID" value="NZ_JAGWDT010000012.1"/>
</dbReference>
<accession>A0AAW8WEG7</accession>
<evidence type="ECO:0000313" key="2">
    <source>
        <dbReference type="EMBL" id="MDT7040079.1"/>
    </source>
</evidence>
<dbReference type="Pfam" id="PF00149">
    <property type="entry name" value="Metallophos"/>
    <property type="match status" value="1"/>
</dbReference>
<dbReference type="InterPro" id="IPR029052">
    <property type="entry name" value="Metallo-depent_PP-like"/>
</dbReference>
<feature type="domain" description="Calcineurin-like phosphoesterase" evidence="1">
    <location>
        <begin position="5"/>
        <end position="90"/>
    </location>
</feature>
<dbReference type="EMBL" id="JAVLAO010000001">
    <property type="protein sequence ID" value="MDT7040079.1"/>
    <property type="molecule type" value="Genomic_DNA"/>
</dbReference>
<dbReference type="InterPro" id="IPR004843">
    <property type="entry name" value="Calcineurin-like_PHP"/>
</dbReference>
<proteinExistence type="predicted"/>
<evidence type="ECO:0000259" key="1">
    <source>
        <dbReference type="Pfam" id="PF00149"/>
    </source>
</evidence>
<organism evidence="2 3">
    <name type="scientific">Lactiplantibacillus pentosus</name>
    <name type="common">Lactobacillus pentosus</name>
    <dbReference type="NCBI Taxonomy" id="1589"/>
    <lineage>
        <taxon>Bacteria</taxon>
        <taxon>Bacillati</taxon>
        <taxon>Bacillota</taxon>
        <taxon>Bacilli</taxon>
        <taxon>Lactobacillales</taxon>
        <taxon>Lactobacillaceae</taxon>
        <taxon>Lactiplantibacillus</taxon>
    </lineage>
</organism>
<reference evidence="2" key="1">
    <citation type="submission" date="2023-08" db="EMBL/GenBank/DDBJ databases">
        <authorList>
            <person name="Page C.A."/>
            <person name="Perez-Diaz I.M."/>
        </authorList>
    </citation>
    <scope>NUCLEOTIDE SEQUENCE</scope>
    <source>
        <strain evidence="2">1.8.9</strain>
    </source>
</reference>
<sequence length="120" mass="13086">MAEYTFIGDIHSAADDLAVLLADTSITQTRLIFLGDYIDGTAGRHLGHLTQPAPLDPLGVIAQVQQRVRDYGDVALCGNHDDFWVQTARGDDEAAATWVLNGGHRTWRKLGANSAFIPRI</sequence>
<name>A0AAW8WEG7_LACPE</name>
<evidence type="ECO:0000313" key="3">
    <source>
        <dbReference type="Proteomes" id="UP001263852"/>
    </source>
</evidence>
<dbReference type="SUPFAM" id="SSF56300">
    <property type="entry name" value="Metallo-dependent phosphatases"/>
    <property type="match status" value="1"/>
</dbReference>
<dbReference type="Gene3D" id="3.60.21.10">
    <property type="match status" value="1"/>
</dbReference>
<protein>
    <submittedName>
        <fullName evidence="2">Metallophosphoesterase</fullName>
    </submittedName>
</protein>
<dbReference type="AlphaFoldDB" id="A0AAW8WEG7"/>
<dbReference type="Proteomes" id="UP001263852">
    <property type="component" value="Unassembled WGS sequence"/>
</dbReference>
<dbReference type="GO" id="GO:0016787">
    <property type="term" value="F:hydrolase activity"/>
    <property type="evidence" value="ECO:0007669"/>
    <property type="project" value="InterPro"/>
</dbReference>
<comment type="caution">
    <text evidence="2">The sequence shown here is derived from an EMBL/GenBank/DDBJ whole genome shotgun (WGS) entry which is preliminary data.</text>
</comment>